<dbReference type="EMBL" id="CP045921">
    <property type="protein sequence ID" value="QHN43212.1"/>
    <property type="molecule type" value="Genomic_DNA"/>
</dbReference>
<gene>
    <name evidence="1" type="ORF">GII36_05175</name>
</gene>
<accession>A0A857MNP6</accession>
<reference evidence="1" key="1">
    <citation type="journal article" date="2021" name="Nat. Microbiol.">
        <title>Cocultivation of an ultrasmall environmental parasitic bacterium with lytic ability against bacteria associated with wastewater foams.</title>
        <authorList>
            <person name="Batinovic S."/>
            <person name="Rose J.J.A."/>
            <person name="Ratcliffe J."/>
            <person name="Seviour R.J."/>
            <person name="Petrovski S."/>
        </authorList>
    </citation>
    <scope>NUCLEOTIDE SEQUENCE</scope>
    <source>
        <strain evidence="1">JR1</strain>
    </source>
</reference>
<sequence>MNDELFLNERIDVVATFGVGLNPCVPVRFRRANGREVTVEEIGLRHPTMKGRRTIHAFDVTDGAADYRLEFDTERLTWRLTREGDRP</sequence>
<dbReference type="Proteomes" id="UP001059824">
    <property type="component" value="Chromosome"/>
</dbReference>
<dbReference type="RefSeq" id="WP_260763167.1">
    <property type="nucleotide sequence ID" value="NZ_CP045921.1"/>
</dbReference>
<dbReference type="KEGG" id="mama:GII36_05175"/>
<evidence type="ECO:0000313" key="2">
    <source>
        <dbReference type="Proteomes" id="UP001059824"/>
    </source>
</evidence>
<organism evidence="1 2">
    <name type="scientific">Candidatus Mycosynbacter amalyticus</name>
    <dbReference type="NCBI Taxonomy" id="2665156"/>
    <lineage>
        <taxon>Bacteria</taxon>
        <taxon>Candidatus Saccharimonadota</taxon>
        <taxon>Candidatus Saccharimonadota incertae sedis</taxon>
        <taxon>Candidatus Mycosynbacter</taxon>
    </lineage>
</organism>
<keyword evidence="2" id="KW-1185">Reference proteome</keyword>
<protein>
    <submittedName>
        <fullName evidence="1">Uncharacterized protein</fullName>
    </submittedName>
</protein>
<proteinExistence type="predicted"/>
<dbReference type="AlphaFoldDB" id="A0A857MNP6"/>
<name>A0A857MNP6_9BACT</name>
<evidence type="ECO:0000313" key="1">
    <source>
        <dbReference type="EMBL" id="QHN43212.1"/>
    </source>
</evidence>